<dbReference type="AlphaFoldDB" id="M2T008"/>
<dbReference type="OrthoDB" id="10395242at2759"/>
<keyword evidence="2" id="KW-1185">Reference proteome</keyword>
<proteinExistence type="predicted"/>
<evidence type="ECO:0000313" key="2">
    <source>
        <dbReference type="Proteomes" id="UP000016934"/>
    </source>
</evidence>
<reference evidence="1 2" key="1">
    <citation type="journal article" date="2012" name="PLoS Pathog.">
        <title>Diverse lifestyles and strategies of plant pathogenesis encoded in the genomes of eighteen Dothideomycetes fungi.</title>
        <authorList>
            <person name="Ohm R.A."/>
            <person name="Feau N."/>
            <person name="Henrissat B."/>
            <person name="Schoch C.L."/>
            <person name="Horwitz B.A."/>
            <person name="Barry K.W."/>
            <person name="Condon B.J."/>
            <person name="Copeland A.C."/>
            <person name="Dhillon B."/>
            <person name="Glaser F."/>
            <person name="Hesse C.N."/>
            <person name="Kosti I."/>
            <person name="LaButti K."/>
            <person name="Lindquist E.A."/>
            <person name="Lucas S."/>
            <person name="Salamov A.A."/>
            <person name="Bradshaw R.E."/>
            <person name="Ciuffetti L."/>
            <person name="Hamelin R.C."/>
            <person name="Kema G.H.J."/>
            <person name="Lawrence C."/>
            <person name="Scott J.A."/>
            <person name="Spatafora J.W."/>
            <person name="Turgeon B.G."/>
            <person name="de Wit P.J.G.M."/>
            <person name="Zhong S."/>
            <person name="Goodwin S.B."/>
            <person name="Grigoriev I.V."/>
        </authorList>
    </citation>
    <scope>NUCLEOTIDE SEQUENCE [LARGE SCALE GENOMIC DNA]</scope>
    <source>
        <strain evidence="2">ND90Pr / ATCC 201652</strain>
    </source>
</reference>
<gene>
    <name evidence="1" type="ORF">COCSADRAFT_266600</name>
</gene>
<reference evidence="2" key="2">
    <citation type="journal article" date="2013" name="PLoS Genet.">
        <title>Comparative genome structure, secondary metabolite, and effector coding capacity across Cochliobolus pathogens.</title>
        <authorList>
            <person name="Condon B.J."/>
            <person name="Leng Y."/>
            <person name="Wu D."/>
            <person name="Bushley K.E."/>
            <person name="Ohm R.A."/>
            <person name="Otillar R."/>
            <person name="Martin J."/>
            <person name="Schackwitz W."/>
            <person name="Grimwood J."/>
            <person name="MohdZainudin N."/>
            <person name="Xue C."/>
            <person name="Wang R."/>
            <person name="Manning V.A."/>
            <person name="Dhillon B."/>
            <person name="Tu Z.J."/>
            <person name="Steffenson B.J."/>
            <person name="Salamov A."/>
            <person name="Sun H."/>
            <person name="Lowry S."/>
            <person name="LaButti K."/>
            <person name="Han J."/>
            <person name="Copeland A."/>
            <person name="Lindquist E."/>
            <person name="Barry K."/>
            <person name="Schmutz J."/>
            <person name="Baker S.E."/>
            <person name="Ciuffetti L.M."/>
            <person name="Grigoriev I.V."/>
            <person name="Zhong S."/>
            <person name="Turgeon B.G."/>
        </authorList>
    </citation>
    <scope>NUCLEOTIDE SEQUENCE [LARGE SCALE GENOMIC DNA]</scope>
    <source>
        <strain evidence="2">ND90Pr / ATCC 201652</strain>
    </source>
</reference>
<dbReference type="KEGG" id="bsc:COCSADRAFT_266600"/>
<dbReference type="Proteomes" id="UP000016934">
    <property type="component" value="Unassembled WGS sequence"/>
</dbReference>
<organism evidence="1 2">
    <name type="scientific">Cochliobolus sativus (strain ND90Pr / ATCC 201652)</name>
    <name type="common">Common root rot and spot blotch fungus</name>
    <name type="synonym">Bipolaris sorokiniana</name>
    <dbReference type="NCBI Taxonomy" id="665912"/>
    <lineage>
        <taxon>Eukaryota</taxon>
        <taxon>Fungi</taxon>
        <taxon>Dikarya</taxon>
        <taxon>Ascomycota</taxon>
        <taxon>Pezizomycotina</taxon>
        <taxon>Dothideomycetes</taxon>
        <taxon>Pleosporomycetidae</taxon>
        <taxon>Pleosporales</taxon>
        <taxon>Pleosporineae</taxon>
        <taxon>Pleosporaceae</taxon>
        <taxon>Bipolaris</taxon>
    </lineage>
</organism>
<accession>M2T008</accession>
<dbReference type="RefSeq" id="XP_007695664.1">
    <property type="nucleotide sequence ID" value="XM_007697474.1"/>
</dbReference>
<dbReference type="GeneID" id="19135531"/>
<dbReference type="EMBL" id="KB445638">
    <property type="protein sequence ID" value="EMD67900.1"/>
    <property type="molecule type" value="Genomic_DNA"/>
</dbReference>
<protein>
    <submittedName>
        <fullName evidence="1">Uncharacterized protein</fullName>
    </submittedName>
</protein>
<name>M2T008_COCSN</name>
<dbReference type="HOGENOM" id="CLU_2557945_0_0_1"/>
<sequence>MDPLDRCHALLAWLRYALGIGSCALQTPIYLFQHVCFALLSTNRHAAATCQRAPSPALLRWVMEPDAHCTATCYSYRDSVPS</sequence>
<evidence type="ECO:0000313" key="1">
    <source>
        <dbReference type="EMBL" id="EMD67900.1"/>
    </source>
</evidence>